<dbReference type="Proteomes" id="UP000275267">
    <property type="component" value="Unassembled WGS sequence"/>
</dbReference>
<keyword evidence="4" id="KW-1185">Reference proteome</keyword>
<keyword evidence="1" id="KW-1133">Transmembrane helix</keyword>
<protein>
    <recommendedName>
        <fullName evidence="2">DUF4220 domain-containing protein</fullName>
    </recommendedName>
</protein>
<evidence type="ECO:0000259" key="2">
    <source>
        <dbReference type="Pfam" id="PF13968"/>
    </source>
</evidence>
<evidence type="ECO:0000256" key="1">
    <source>
        <dbReference type="SAM" id="Phobius"/>
    </source>
</evidence>
<dbReference type="OrthoDB" id="1189310at2759"/>
<dbReference type="Pfam" id="PF13968">
    <property type="entry name" value="DUF4220"/>
    <property type="match status" value="1"/>
</dbReference>
<accession>A0A3L6PUL7</accession>
<keyword evidence="1" id="KW-0472">Membrane</keyword>
<dbReference type="InterPro" id="IPR025315">
    <property type="entry name" value="DUF4220"/>
</dbReference>
<keyword evidence="1" id="KW-0812">Transmembrane</keyword>
<feature type="transmembrane region" description="Helical" evidence="1">
    <location>
        <begin position="45"/>
        <end position="67"/>
    </location>
</feature>
<dbReference type="AlphaFoldDB" id="A0A3L6PUL7"/>
<dbReference type="STRING" id="4540.A0A3L6PUL7"/>
<proteinExistence type="predicted"/>
<evidence type="ECO:0000313" key="3">
    <source>
        <dbReference type="EMBL" id="RLM64401.1"/>
    </source>
</evidence>
<evidence type="ECO:0000313" key="4">
    <source>
        <dbReference type="Proteomes" id="UP000275267"/>
    </source>
</evidence>
<feature type="transmembrane region" description="Helical" evidence="1">
    <location>
        <begin position="133"/>
        <end position="150"/>
    </location>
</feature>
<gene>
    <name evidence="3" type="ORF">C2845_PM16G01380</name>
</gene>
<feature type="transmembrane region" description="Helical" evidence="1">
    <location>
        <begin position="12"/>
        <end position="33"/>
    </location>
</feature>
<organism evidence="3 4">
    <name type="scientific">Panicum miliaceum</name>
    <name type="common">Proso millet</name>
    <name type="synonym">Broomcorn millet</name>
    <dbReference type="NCBI Taxonomy" id="4540"/>
    <lineage>
        <taxon>Eukaryota</taxon>
        <taxon>Viridiplantae</taxon>
        <taxon>Streptophyta</taxon>
        <taxon>Embryophyta</taxon>
        <taxon>Tracheophyta</taxon>
        <taxon>Spermatophyta</taxon>
        <taxon>Magnoliopsida</taxon>
        <taxon>Liliopsida</taxon>
        <taxon>Poales</taxon>
        <taxon>Poaceae</taxon>
        <taxon>PACMAD clade</taxon>
        <taxon>Panicoideae</taxon>
        <taxon>Panicodae</taxon>
        <taxon>Paniceae</taxon>
        <taxon>Panicinae</taxon>
        <taxon>Panicum</taxon>
        <taxon>Panicum sect. Panicum</taxon>
    </lineage>
</organism>
<dbReference type="PANTHER" id="PTHR31325">
    <property type="entry name" value="OS01G0798800 PROTEIN-RELATED"/>
    <property type="match status" value="1"/>
</dbReference>
<dbReference type="EMBL" id="PQIB02000015">
    <property type="protein sequence ID" value="RLM64401.1"/>
    <property type="molecule type" value="Genomic_DNA"/>
</dbReference>
<sequence length="182" mass="20550">MAVNPLDLWNRWAIQILLLFSLTLHVLLLPLAGIRRRRASMFLRVPLWLAYHLADTIGIYAIGLLSLSSAPRDHRLMPFWAPFLLLHRGGPDSIAAYAFHDNQLWLRHLQVFVVKVLAATYVLYKHLPRGDTFLILAAFLMWAVGIGKYAERVVAIRGASETLSRSSHSPGIITSIIGIKDY</sequence>
<comment type="caution">
    <text evidence="3">The sequence shown here is derived from an EMBL/GenBank/DDBJ whole genome shotgun (WGS) entry which is preliminary data.</text>
</comment>
<name>A0A3L6PUL7_PANMI</name>
<reference evidence="4" key="1">
    <citation type="journal article" date="2019" name="Nat. Commun.">
        <title>The genome of broomcorn millet.</title>
        <authorList>
            <person name="Zou C."/>
            <person name="Miki D."/>
            <person name="Li D."/>
            <person name="Tang Q."/>
            <person name="Xiao L."/>
            <person name="Rajput S."/>
            <person name="Deng P."/>
            <person name="Jia W."/>
            <person name="Huang R."/>
            <person name="Zhang M."/>
            <person name="Sun Y."/>
            <person name="Hu J."/>
            <person name="Fu X."/>
            <person name="Schnable P.S."/>
            <person name="Li F."/>
            <person name="Zhang H."/>
            <person name="Feng B."/>
            <person name="Zhu X."/>
            <person name="Liu R."/>
            <person name="Schnable J.C."/>
            <person name="Zhu J.-K."/>
            <person name="Zhang H."/>
        </authorList>
    </citation>
    <scope>NUCLEOTIDE SEQUENCE [LARGE SCALE GENOMIC DNA]</scope>
</reference>
<feature type="domain" description="DUF4220" evidence="2">
    <location>
        <begin position="48"/>
        <end position="162"/>
    </location>
</feature>